<gene>
    <name evidence="9" type="ORF">IPP58_16855</name>
</gene>
<comment type="caution">
    <text evidence="9">The sequence shown here is derived from an EMBL/GenBank/DDBJ whole genome shotgun (WGS) entry which is preliminary data.</text>
</comment>
<evidence type="ECO:0000313" key="9">
    <source>
        <dbReference type="EMBL" id="MBK9798116.1"/>
    </source>
</evidence>
<dbReference type="Pfam" id="PF00355">
    <property type="entry name" value="Rieske"/>
    <property type="match status" value="1"/>
</dbReference>
<evidence type="ECO:0000313" key="10">
    <source>
        <dbReference type="Proteomes" id="UP000886657"/>
    </source>
</evidence>
<evidence type="ECO:0000256" key="6">
    <source>
        <dbReference type="ARBA" id="ARBA00034078"/>
    </source>
</evidence>
<evidence type="ECO:0000259" key="8">
    <source>
        <dbReference type="PROSITE" id="PS51296"/>
    </source>
</evidence>
<dbReference type="InterPro" id="IPR036922">
    <property type="entry name" value="Rieske_2Fe-2S_sf"/>
</dbReference>
<dbReference type="PROSITE" id="PS51296">
    <property type="entry name" value="RIESKE"/>
    <property type="match status" value="1"/>
</dbReference>
<dbReference type="GO" id="GO:0016020">
    <property type="term" value="C:membrane"/>
    <property type="evidence" value="ECO:0007669"/>
    <property type="project" value="InterPro"/>
</dbReference>
<dbReference type="Gene3D" id="2.102.10.10">
    <property type="entry name" value="Rieske [2Fe-2S] iron-sulphur domain"/>
    <property type="match status" value="1"/>
</dbReference>
<comment type="cofactor">
    <cofactor evidence="6">
        <name>[2Fe-2S] cluster</name>
        <dbReference type="ChEBI" id="CHEBI:190135"/>
    </cofactor>
</comment>
<dbReference type="CDD" id="cd03467">
    <property type="entry name" value="Rieske"/>
    <property type="match status" value="1"/>
</dbReference>
<evidence type="ECO:0000256" key="5">
    <source>
        <dbReference type="ARBA" id="ARBA00023157"/>
    </source>
</evidence>
<name>A0A9D7SLP0_9BACT</name>
<evidence type="ECO:0000256" key="2">
    <source>
        <dbReference type="ARBA" id="ARBA00022723"/>
    </source>
</evidence>
<dbReference type="InterPro" id="IPR005805">
    <property type="entry name" value="Rieske_Fe-S_prot_C"/>
</dbReference>
<dbReference type="Proteomes" id="UP000886657">
    <property type="component" value="Unassembled WGS sequence"/>
</dbReference>
<evidence type="ECO:0000256" key="3">
    <source>
        <dbReference type="ARBA" id="ARBA00023004"/>
    </source>
</evidence>
<dbReference type="SUPFAM" id="SSF50022">
    <property type="entry name" value="ISP domain"/>
    <property type="match status" value="1"/>
</dbReference>
<organism evidence="9 10">
    <name type="scientific">Candidatus Geothrix skivensis</name>
    <dbReference type="NCBI Taxonomy" id="2954439"/>
    <lineage>
        <taxon>Bacteria</taxon>
        <taxon>Pseudomonadati</taxon>
        <taxon>Acidobacteriota</taxon>
        <taxon>Holophagae</taxon>
        <taxon>Holophagales</taxon>
        <taxon>Holophagaceae</taxon>
        <taxon>Geothrix</taxon>
    </lineage>
</organism>
<accession>A0A9D7SLP0</accession>
<dbReference type="GO" id="GO:0046872">
    <property type="term" value="F:metal ion binding"/>
    <property type="evidence" value="ECO:0007669"/>
    <property type="project" value="UniProtKB-KW"/>
</dbReference>
<keyword evidence="7" id="KW-1133">Transmembrane helix</keyword>
<keyword evidence="5" id="KW-1015">Disulfide bond</keyword>
<feature type="domain" description="Rieske" evidence="8">
    <location>
        <begin position="54"/>
        <end position="140"/>
    </location>
</feature>
<dbReference type="InterPro" id="IPR014349">
    <property type="entry name" value="Rieske_Fe-S_prot"/>
</dbReference>
<evidence type="ECO:0000256" key="4">
    <source>
        <dbReference type="ARBA" id="ARBA00023014"/>
    </source>
</evidence>
<keyword evidence="4" id="KW-0411">Iron-sulfur</keyword>
<evidence type="ECO:0000256" key="7">
    <source>
        <dbReference type="SAM" id="Phobius"/>
    </source>
</evidence>
<protein>
    <submittedName>
        <fullName evidence="9">Rieske 2Fe-2S domain-containing protein</fullName>
    </submittedName>
</protein>
<keyword evidence="7" id="KW-0472">Membrane</keyword>
<keyword evidence="1" id="KW-0001">2Fe-2S</keyword>
<dbReference type="GO" id="GO:0051537">
    <property type="term" value="F:2 iron, 2 sulfur cluster binding"/>
    <property type="evidence" value="ECO:0007669"/>
    <property type="project" value="UniProtKB-KW"/>
</dbReference>
<feature type="transmembrane region" description="Helical" evidence="7">
    <location>
        <begin position="24"/>
        <end position="47"/>
    </location>
</feature>
<keyword evidence="3" id="KW-0408">Iron</keyword>
<dbReference type="AlphaFoldDB" id="A0A9D7SLP0"/>
<proteinExistence type="predicted"/>
<keyword evidence="7" id="KW-0812">Transmembrane</keyword>
<dbReference type="PANTHER" id="PTHR10134">
    <property type="entry name" value="CYTOCHROME B-C1 COMPLEX SUBUNIT RIESKE, MITOCHONDRIAL"/>
    <property type="match status" value="1"/>
</dbReference>
<dbReference type="InterPro" id="IPR017941">
    <property type="entry name" value="Rieske_2Fe-2S"/>
</dbReference>
<dbReference type="PRINTS" id="PR00162">
    <property type="entry name" value="RIESKE"/>
</dbReference>
<keyword evidence="2" id="KW-0479">Metal-binding</keyword>
<dbReference type="EMBL" id="JADKIO010000013">
    <property type="protein sequence ID" value="MBK9798116.1"/>
    <property type="molecule type" value="Genomic_DNA"/>
</dbReference>
<evidence type="ECO:0000256" key="1">
    <source>
        <dbReference type="ARBA" id="ARBA00022714"/>
    </source>
</evidence>
<sequence>MAVNLKRSSGEDAEGGRTSRRRMLGWLTGAGLFGSAGLSAVSNFVFIKPRATYGQPQRFSVGKPEDYPSGTRAILAPRGICIVREDSKLAAISITCTHLGCTVGAADTGFACPCHGSRFDQDGNVTGGPAPRPLPWFQVTLAPNGEIEVDKDIEVSPGSYLTL</sequence>
<reference evidence="9" key="1">
    <citation type="submission" date="2020-10" db="EMBL/GenBank/DDBJ databases">
        <title>Connecting structure to function with the recovery of over 1000 high-quality activated sludge metagenome-assembled genomes encoding full-length rRNA genes using long-read sequencing.</title>
        <authorList>
            <person name="Singleton C.M."/>
            <person name="Petriglieri F."/>
            <person name="Kristensen J.M."/>
            <person name="Kirkegaard R.H."/>
            <person name="Michaelsen T.Y."/>
            <person name="Andersen M.H."/>
            <person name="Karst S.M."/>
            <person name="Dueholm M.S."/>
            <person name="Nielsen P.H."/>
            <person name="Albertsen M."/>
        </authorList>
    </citation>
    <scope>NUCLEOTIDE SEQUENCE</scope>
    <source>
        <strain evidence="9">Skiv_18-Q3-R9-52_MAXAC.067</strain>
    </source>
</reference>